<dbReference type="AlphaFoldDB" id="A0A0F9BXJ6"/>
<gene>
    <name evidence="2" type="ORF">LCGC14_2393200</name>
</gene>
<proteinExistence type="predicted"/>
<protein>
    <submittedName>
        <fullName evidence="2">Uncharacterized protein</fullName>
    </submittedName>
</protein>
<organism evidence="2">
    <name type="scientific">marine sediment metagenome</name>
    <dbReference type="NCBI Taxonomy" id="412755"/>
    <lineage>
        <taxon>unclassified sequences</taxon>
        <taxon>metagenomes</taxon>
        <taxon>ecological metagenomes</taxon>
    </lineage>
</organism>
<evidence type="ECO:0000313" key="2">
    <source>
        <dbReference type="EMBL" id="KKL26645.1"/>
    </source>
</evidence>
<feature type="transmembrane region" description="Helical" evidence="1">
    <location>
        <begin position="190"/>
        <end position="208"/>
    </location>
</feature>
<keyword evidence="1" id="KW-0472">Membrane</keyword>
<keyword evidence="1" id="KW-0812">Transmembrane</keyword>
<sequence length="209" mass="23742">MDENKKETFLQRLRRKREEKETTITKKVEVVKPREPGKKPEGLKDQIAEMSEQIDRLTGEDRLKKKLKKKQFKLPAKVRSQLKKLAIKNKVQVILLQNNRNIKPTIGEIKNGMLNIGGKIYNGASDFVWLWNGKFPTVLVAEWDINPISGSRLLDVAAQNKSWSDPQAIIIRAIEFKESLNVGSKMSGKMMVWVGIGALVVLYVLFAGS</sequence>
<reference evidence="2" key="1">
    <citation type="journal article" date="2015" name="Nature">
        <title>Complex archaea that bridge the gap between prokaryotes and eukaryotes.</title>
        <authorList>
            <person name="Spang A."/>
            <person name="Saw J.H."/>
            <person name="Jorgensen S.L."/>
            <person name="Zaremba-Niedzwiedzka K."/>
            <person name="Martijn J."/>
            <person name="Lind A.E."/>
            <person name="van Eijk R."/>
            <person name="Schleper C."/>
            <person name="Guy L."/>
            <person name="Ettema T.J."/>
        </authorList>
    </citation>
    <scope>NUCLEOTIDE SEQUENCE</scope>
</reference>
<dbReference type="EMBL" id="LAZR01035761">
    <property type="protein sequence ID" value="KKL26645.1"/>
    <property type="molecule type" value="Genomic_DNA"/>
</dbReference>
<name>A0A0F9BXJ6_9ZZZZ</name>
<evidence type="ECO:0000256" key="1">
    <source>
        <dbReference type="SAM" id="Phobius"/>
    </source>
</evidence>
<keyword evidence="1" id="KW-1133">Transmembrane helix</keyword>
<accession>A0A0F9BXJ6</accession>
<comment type="caution">
    <text evidence="2">The sequence shown here is derived from an EMBL/GenBank/DDBJ whole genome shotgun (WGS) entry which is preliminary data.</text>
</comment>